<dbReference type="InterPro" id="IPR002881">
    <property type="entry name" value="DUF58"/>
</dbReference>
<dbReference type="STRING" id="692418.SAMN04488029_0849"/>
<name>A0A1W2G7M6_REIFA</name>
<reference evidence="2 3" key="1">
    <citation type="submission" date="2017-04" db="EMBL/GenBank/DDBJ databases">
        <authorList>
            <person name="Afonso C.L."/>
            <person name="Miller P.J."/>
            <person name="Scott M.A."/>
            <person name="Spackman E."/>
            <person name="Goraichik I."/>
            <person name="Dimitrov K.M."/>
            <person name="Suarez D.L."/>
            <person name="Swayne D.E."/>
        </authorList>
    </citation>
    <scope>NUCLEOTIDE SEQUENCE [LARGE SCALE GENOMIC DNA]</scope>
    <source>
        <strain evidence="2 3">DSM 26133</strain>
    </source>
</reference>
<dbReference type="InterPro" id="IPR002035">
    <property type="entry name" value="VWF_A"/>
</dbReference>
<protein>
    <recommendedName>
        <fullName evidence="1">VWFA domain-containing protein</fullName>
    </recommendedName>
</protein>
<gene>
    <name evidence="2" type="ORF">SAMN04488029_0849</name>
</gene>
<sequence length="292" mass="33527">MKDILKKLRKYEIRIRKAINSQMQGDFHSIFKGSGLEFDDVRSYQYGDDVRSIDWNVSAKGHGTFVKTFKEEKEQNVFFILDVSASQNIGKQGQQKLDIGKEICALLSISAIKENSQVGLICFSDQKEKYVKPGKGLKHSFNIVSNVFNLEPQSKQTDLAKGIHFTLNLLKRKSVVVLISDFVDENYEHNLKALARAHDLVVIQVSDKRETSFPNLGIIPLQDQESGKTVWKNTSSGSFRRLLNQTYGERQEELQKFCLRNQANYANIRTDEDYVPKLIRLFKVRNKMRKSG</sequence>
<keyword evidence="3" id="KW-1185">Reference proteome</keyword>
<proteinExistence type="predicted"/>
<dbReference type="PANTHER" id="PTHR33608">
    <property type="entry name" value="BLL2464 PROTEIN"/>
    <property type="match status" value="1"/>
</dbReference>
<dbReference type="SUPFAM" id="SSF53300">
    <property type="entry name" value="vWA-like"/>
    <property type="match status" value="1"/>
</dbReference>
<organism evidence="2 3">
    <name type="scientific">Reichenbachiella faecimaris</name>
    <dbReference type="NCBI Taxonomy" id="692418"/>
    <lineage>
        <taxon>Bacteria</taxon>
        <taxon>Pseudomonadati</taxon>
        <taxon>Bacteroidota</taxon>
        <taxon>Cytophagia</taxon>
        <taxon>Cytophagales</taxon>
        <taxon>Reichenbachiellaceae</taxon>
        <taxon>Reichenbachiella</taxon>
    </lineage>
</organism>
<dbReference type="OrthoDB" id="9776116at2"/>
<dbReference type="Proteomes" id="UP000192472">
    <property type="component" value="Unassembled WGS sequence"/>
</dbReference>
<evidence type="ECO:0000259" key="1">
    <source>
        <dbReference type="PROSITE" id="PS50234"/>
    </source>
</evidence>
<dbReference type="CDD" id="cd00198">
    <property type="entry name" value="vWFA"/>
    <property type="match status" value="1"/>
</dbReference>
<dbReference type="EMBL" id="FWYF01000001">
    <property type="protein sequence ID" value="SMD32504.1"/>
    <property type="molecule type" value="Genomic_DNA"/>
</dbReference>
<dbReference type="RefSeq" id="WP_084371159.1">
    <property type="nucleotide sequence ID" value="NZ_FWYF01000001.1"/>
</dbReference>
<dbReference type="AlphaFoldDB" id="A0A1W2G7M6"/>
<dbReference type="Gene3D" id="3.40.50.410">
    <property type="entry name" value="von Willebrand factor, type A domain"/>
    <property type="match status" value="1"/>
</dbReference>
<evidence type="ECO:0000313" key="2">
    <source>
        <dbReference type="EMBL" id="SMD32504.1"/>
    </source>
</evidence>
<evidence type="ECO:0000313" key="3">
    <source>
        <dbReference type="Proteomes" id="UP000192472"/>
    </source>
</evidence>
<dbReference type="PROSITE" id="PS50234">
    <property type="entry name" value="VWFA"/>
    <property type="match status" value="1"/>
</dbReference>
<accession>A0A1W2G7M6</accession>
<feature type="domain" description="VWFA" evidence="1">
    <location>
        <begin position="76"/>
        <end position="246"/>
    </location>
</feature>
<dbReference type="PANTHER" id="PTHR33608:SF6">
    <property type="entry name" value="BLL2464 PROTEIN"/>
    <property type="match status" value="1"/>
</dbReference>
<dbReference type="Pfam" id="PF01882">
    <property type="entry name" value="DUF58"/>
    <property type="match status" value="1"/>
</dbReference>
<dbReference type="InterPro" id="IPR036465">
    <property type="entry name" value="vWFA_dom_sf"/>
</dbReference>